<sequence length="941" mass="103279">MQTNFQLASVHGMLYTGGNVAFSPDGRQLYSPVNNYISSIQVQQEGHRSLSCSNSTIQCFDLSQDGDLLIAVGRRGVGFFYAISAGVVLDTIAFPPDCEVRCVKFSPCGKYIALALENTLQVYTAPAQRVVAYHACHRVENLHAALTLPIMNIEWTPDSEHLLLSGQDARMKIYPRQGNVQRKGMAIQQNALVGHRAGVYGAWFIDDACCRVVSVSADNVIITWKRTPVTRGEVLQAIAAAQLKVRVGAQADETAENNVDDDDDDEAGRVPKSFLEKRRLEQLKLEGVRVSVADDTYLPDILRCAYEIDKKHLLTHKGNVSVTCFHQRRGLVAIGYNSGIFAIHSLAAADETELTLVHLLSISAQSLTAAVFSPSGDFVAFGSAHLKQLLLWDWKSEAYVLKDQGHYYDISRTAITADSSSIISGGDDGKVKVWKASSGQCYVTFTEHTAPVTGIATCAATNAFFTCSRDGTARGYDLVRYRHFRVYTAPEQTQLSCIAVDPSGEVLAVGSGQIDRIFLFAVQTGKLIDQLQGHEAPIACLAFHPSGTALVSGSLDHNLVFWDLFTRGDGGDRLKGDAEVVNIGSEVVSVAFSNSGRRLAVLTMKQEISVYETVVPTEPIVIKTFQTSFDATGGWNKTVGPRSANYNARFNVIAFSPEGEKIVAGGDSKWIVMYHATQGYMLKKWPVTTNQDVQGAEEQYQWRQITEAGHVDDIDVDDTDIHLRRGKVLEMPGSRHRHFATGKRQTALTARTVDLAFACTGTEFVAATTDGLLVFSTRVARPKFQPLQLSANITTQQVRDQLDNGEPVMALMSALNLGDRMLGVECLRRMPREAIPVVVSSVPSVLFSLLVQWVSREVEESRGLEQALLWAQSLMLHSNECAGGFAQDSGPVISALKVLQRGLQQHRPLTELANENYFSLRYIIDMTRMQRDTLQPAASAE</sequence>
<dbReference type="GO" id="GO:0000028">
    <property type="term" value="P:ribosomal small subunit assembly"/>
    <property type="evidence" value="ECO:0007669"/>
    <property type="project" value="TreeGrafter"/>
</dbReference>
<proteinExistence type="predicted"/>
<reference evidence="5 6" key="1">
    <citation type="submission" date="2013-07" db="EMBL/GenBank/DDBJ databases">
        <authorList>
            <person name="Stoco P.H."/>
            <person name="Wagner G."/>
            <person name="Gerber A."/>
            <person name="Zaha A."/>
            <person name="Thompson C."/>
            <person name="Bartholomeu D.C."/>
            <person name="Luckemeyer D.D."/>
            <person name="Bahia D."/>
            <person name="Loreto E."/>
            <person name="Prestes E.B."/>
            <person name="Lima F.M."/>
            <person name="Rodrigues-Luiz G."/>
            <person name="Vallejo G.A."/>
            <person name="Filho J.F."/>
            <person name="Monteiro K.M."/>
            <person name="Tyler K.M."/>
            <person name="de Almeida L.G."/>
            <person name="Ortiz M.F."/>
            <person name="Siervo M.A."/>
            <person name="de Moraes M.H."/>
            <person name="Cunha O.L."/>
            <person name="Mendonca-Neto R."/>
            <person name="Silva R."/>
            <person name="Teixeira S.M."/>
            <person name="Murta S.M."/>
            <person name="Sincero T.C."/>
            <person name="Mendes T.A."/>
            <person name="Urmenyi T.P."/>
            <person name="Silva V.G."/>
            <person name="da Rocha W.D."/>
            <person name="Andersson B."/>
            <person name="Romanha A.J."/>
            <person name="Steindel M."/>
            <person name="de Vasconcelos A.T."/>
            <person name="Grisard E.C."/>
        </authorList>
    </citation>
    <scope>NUCLEOTIDE SEQUENCE [LARGE SCALE GENOMIC DNA]</scope>
    <source>
        <strain evidence="5 6">SC58</strain>
    </source>
</reference>
<dbReference type="Proteomes" id="UP000031737">
    <property type="component" value="Unassembled WGS sequence"/>
</dbReference>
<dbReference type="InterPro" id="IPR036322">
    <property type="entry name" value="WD40_repeat_dom_sf"/>
</dbReference>
<accession>A0A061J5U8</accession>
<evidence type="ECO:0000313" key="5">
    <source>
        <dbReference type="EMBL" id="ESL09496.1"/>
    </source>
</evidence>
<dbReference type="InterPro" id="IPR001680">
    <property type="entry name" value="WD40_rpt"/>
</dbReference>
<evidence type="ECO:0000256" key="2">
    <source>
        <dbReference type="ARBA" id="ARBA00022737"/>
    </source>
</evidence>
<dbReference type="InterPro" id="IPR011044">
    <property type="entry name" value="Quino_amine_DH_bsu"/>
</dbReference>
<dbReference type="VEuPathDB" id="TriTrypDB:TRSC58_02781"/>
<protein>
    <submittedName>
        <fullName evidence="5">Periodic tryptophan protein 2</fullName>
    </submittedName>
</protein>
<dbReference type="SMART" id="SM00320">
    <property type="entry name" value="WD40"/>
    <property type="match status" value="13"/>
</dbReference>
<keyword evidence="6" id="KW-1185">Reference proteome</keyword>
<feature type="repeat" description="WD" evidence="4">
    <location>
        <begin position="403"/>
        <end position="444"/>
    </location>
</feature>
<dbReference type="PROSITE" id="PS50294">
    <property type="entry name" value="WD_REPEATS_REGION"/>
    <property type="match status" value="2"/>
</dbReference>
<dbReference type="PROSITE" id="PS00678">
    <property type="entry name" value="WD_REPEATS_1"/>
    <property type="match status" value="1"/>
</dbReference>
<dbReference type="GO" id="GO:0032040">
    <property type="term" value="C:small-subunit processome"/>
    <property type="evidence" value="ECO:0007669"/>
    <property type="project" value="TreeGrafter"/>
</dbReference>
<dbReference type="InterPro" id="IPR015943">
    <property type="entry name" value="WD40/YVTN_repeat-like_dom_sf"/>
</dbReference>
<dbReference type="InterPro" id="IPR027145">
    <property type="entry name" value="PWP2"/>
</dbReference>
<keyword evidence="2" id="KW-0677">Repeat</keyword>
<dbReference type="PROSITE" id="PS50082">
    <property type="entry name" value="WD_REPEATS_2"/>
    <property type="match status" value="2"/>
</dbReference>
<comment type="caution">
    <text evidence="5">The sequence shown here is derived from an EMBL/GenBank/DDBJ whole genome shotgun (WGS) entry which is preliminary data.</text>
</comment>
<evidence type="ECO:0000313" key="6">
    <source>
        <dbReference type="Proteomes" id="UP000031737"/>
    </source>
</evidence>
<dbReference type="PANTHER" id="PTHR19858:SF0">
    <property type="entry name" value="PERIODIC TRYPTOPHAN PROTEIN 2 HOMOLOG"/>
    <property type="match status" value="1"/>
</dbReference>
<keyword evidence="3" id="KW-0689">Ribosomal protein</keyword>
<dbReference type="GO" id="GO:0005840">
    <property type="term" value="C:ribosome"/>
    <property type="evidence" value="ECO:0007669"/>
    <property type="project" value="UniProtKB-KW"/>
</dbReference>
<keyword evidence="3" id="KW-0687">Ribonucleoprotein</keyword>
<dbReference type="PANTHER" id="PTHR19858">
    <property type="entry name" value="WD40 REPEAT PROTEIN"/>
    <property type="match status" value="1"/>
</dbReference>
<dbReference type="Gene3D" id="2.130.10.10">
    <property type="entry name" value="YVTN repeat-like/Quinoprotein amine dehydrogenase"/>
    <property type="match status" value="3"/>
</dbReference>
<dbReference type="GO" id="GO:0000462">
    <property type="term" value="P:maturation of SSU-rRNA from tricistronic rRNA transcript (SSU-rRNA, 5.8S rRNA, LSU-rRNA)"/>
    <property type="evidence" value="ECO:0007669"/>
    <property type="project" value="TreeGrafter"/>
</dbReference>
<dbReference type="OrthoDB" id="3142434at2759"/>
<dbReference type="GO" id="GO:0034388">
    <property type="term" value="C:Pwp2p-containing subcomplex of 90S preribosome"/>
    <property type="evidence" value="ECO:0007669"/>
    <property type="project" value="TreeGrafter"/>
</dbReference>
<name>A0A061J5U8_TRYRA</name>
<dbReference type="EMBL" id="AUPL01002781">
    <property type="protein sequence ID" value="ESL09496.1"/>
    <property type="molecule type" value="Genomic_DNA"/>
</dbReference>
<evidence type="ECO:0000256" key="3">
    <source>
        <dbReference type="ARBA" id="ARBA00022980"/>
    </source>
</evidence>
<feature type="repeat" description="WD" evidence="4">
    <location>
        <begin position="531"/>
        <end position="564"/>
    </location>
</feature>
<organism evidence="5 6">
    <name type="scientific">Trypanosoma rangeli SC58</name>
    <dbReference type="NCBI Taxonomy" id="429131"/>
    <lineage>
        <taxon>Eukaryota</taxon>
        <taxon>Discoba</taxon>
        <taxon>Euglenozoa</taxon>
        <taxon>Kinetoplastea</taxon>
        <taxon>Metakinetoplastina</taxon>
        <taxon>Trypanosomatida</taxon>
        <taxon>Trypanosomatidae</taxon>
        <taxon>Trypanosoma</taxon>
        <taxon>Herpetosoma</taxon>
    </lineage>
</organism>
<dbReference type="AlphaFoldDB" id="A0A061J5U8"/>
<evidence type="ECO:0000256" key="4">
    <source>
        <dbReference type="PROSITE-ProRule" id="PRU00221"/>
    </source>
</evidence>
<evidence type="ECO:0000256" key="1">
    <source>
        <dbReference type="ARBA" id="ARBA00022574"/>
    </source>
</evidence>
<dbReference type="InterPro" id="IPR019775">
    <property type="entry name" value="WD40_repeat_CS"/>
</dbReference>
<dbReference type="Pfam" id="PF00400">
    <property type="entry name" value="WD40"/>
    <property type="match status" value="3"/>
</dbReference>
<gene>
    <name evidence="5" type="ORF">TRSC58_02781</name>
</gene>
<dbReference type="SUPFAM" id="SSF50969">
    <property type="entry name" value="YVTN repeat-like/Quinoprotein amine dehydrogenase"/>
    <property type="match status" value="1"/>
</dbReference>
<dbReference type="CDD" id="cd00200">
    <property type="entry name" value="WD40"/>
    <property type="match status" value="1"/>
</dbReference>
<keyword evidence="1 4" id="KW-0853">WD repeat</keyword>
<dbReference type="SUPFAM" id="SSF50978">
    <property type="entry name" value="WD40 repeat-like"/>
    <property type="match status" value="2"/>
</dbReference>